<organism evidence="4 5">
    <name type="scientific">Litoribacter ruber</name>
    <dbReference type="NCBI Taxonomy" id="702568"/>
    <lineage>
        <taxon>Bacteria</taxon>
        <taxon>Pseudomonadati</taxon>
        <taxon>Bacteroidota</taxon>
        <taxon>Cytophagia</taxon>
        <taxon>Cytophagales</taxon>
        <taxon>Cyclobacteriaceae</taxon>
        <taxon>Litoribacter</taxon>
    </lineage>
</organism>
<dbReference type="Proteomes" id="UP001319104">
    <property type="component" value="Unassembled WGS sequence"/>
</dbReference>
<gene>
    <name evidence="4" type="ORF">KI659_07145</name>
</gene>
<dbReference type="PANTHER" id="PTHR43080:SF2">
    <property type="entry name" value="CBS DOMAIN-CONTAINING PROTEIN"/>
    <property type="match status" value="1"/>
</dbReference>
<dbReference type="SUPFAM" id="SSF54631">
    <property type="entry name" value="CBS-domain pair"/>
    <property type="match status" value="1"/>
</dbReference>
<reference evidence="4 5" key="1">
    <citation type="submission" date="2021-05" db="EMBL/GenBank/DDBJ databases">
        <authorList>
            <person name="Zhang Z.D."/>
            <person name="Osman G."/>
        </authorList>
    </citation>
    <scope>NUCLEOTIDE SEQUENCE [LARGE SCALE GENOMIC DNA]</scope>
    <source>
        <strain evidence="4 5">KCTC 32217</strain>
    </source>
</reference>
<keyword evidence="1 2" id="KW-0129">CBS domain</keyword>
<feature type="domain" description="CBS" evidence="3">
    <location>
        <begin position="11"/>
        <end position="69"/>
    </location>
</feature>
<dbReference type="CDD" id="cd04584">
    <property type="entry name" value="CBS_pair_AcuB_like"/>
    <property type="match status" value="1"/>
</dbReference>
<evidence type="ECO:0000256" key="2">
    <source>
        <dbReference type="PROSITE-ProRule" id="PRU00703"/>
    </source>
</evidence>
<evidence type="ECO:0000256" key="1">
    <source>
        <dbReference type="ARBA" id="ARBA00023122"/>
    </source>
</evidence>
<dbReference type="RefSeq" id="WP_213944675.1">
    <property type="nucleotide sequence ID" value="NZ_JAHBGI010000005.1"/>
</dbReference>
<dbReference type="Pfam" id="PF00571">
    <property type="entry name" value="CBS"/>
    <property type="match status" value="2"/>
</dbReference>
<dbReference type="SMART" id="SM00116">
    <property type="entry name" value="CBS"/>
    <property type="match status" value="2"/>
</dbReference>
<evidence type="ECO:0000313" key="4">
    <source>
        <dbReference type="EMBL" id="MBS9523788.1"/>
    </source>
</evidence>
<dbReference type="EMBL" id="JAHCMY010000003">
    <property type="protein sequence ID" value="MBS9523788.1"/>
    <property type="molecule type" value="Genomic_DNA"/>
</dbReference>
<dbReference type="InterPro" id="IPR046342">
    <property type="entry name" value="CBS_dom_sf"/>
</dbReference>
<dbReference type="Gene3D" id="3.10.580.10">
    <property type="entry name" value="CBS-domain"/>
    <property type="match status" value="2"/>
</dbReference>
<keyword evidence="5" id="KW-1185">Reference proteome</keyword>
<proteinExistence type="predicted"/>
<dbReference type="InterPro" id="IPR000644">
    <property type="entry name" value="CBS_dom"/>
</dbReference>
<dbReference type="PANTHER" id="PTHR43080">
    <property type="entry name" value="CBS DOMAIN-CONTAINING PROTEIN CBSX3, MITOCHONDRIAL"/>
    <property type="match status" value="1"/>
</dbReference>
<dbReference type="AlphaFoldDB" id="A0AAP2CFR5"/>
<dbReference type="PROSITE" id="PS51371">
    <property type="entry name" value="CBS"/>
    <property type="match status" value="2"/>
</dbReference>
<sequence length="137" mass="15386">MDMKETVAEIMTAQVITLDEKASLKEAVSLLRKHKIRHLPVINGNRIVGIISRTDINRLTFGVLMDNQEDADDTILDMLTVPQVMSSKPRVVSKSQTVEEVAKIFTSEDFHALPVVDDGELYGIVTTTDVIRYMLQK</sequence>
<accession>A0AAP2CFR5</accession>
<name>A0AAP2CFR5_9BACT</name>
<dbReference type="InterPro" id="IPR051257">
    <property type="entry name" value="Diverse_CBS-Domain"/>
</dbReference>
<comment type="caution">
    <text evidence="4">The sequence shown here is derived from an EMBL/GenBank/DDBJ whole genome shotgun (WGS) entry which is preliminary data.</text>
</comment>
<feature type="domain" description="CBS" evidence="3">
    <location>
        <begin position="85"/>
        <end position="137"/>
    </location>
</feature>
<evidence type="ECO:0000313" key="5">
    <source>
        <dbReference type="Proteomes" id="UP001319104"/>
    </source>
</evidence>
<protein>
    <submittedName>
        <fullName evidence="4">CBS domain-containing protein</fullName>
    </submittedName>
</protein>
<evidence type="ECO:0000259" key="3">
    <source>
        <dbReference type="PROSITE" id="PS51371"/>
    </source>
</evidence>